<dbReference type="Proteomes" id="UP000317715">
    <property type="component" value="Unassembled WGS sequence"/>
</dbReference>
<evidence type="ECO:0000313" key="8">
    <source>
        <dbReference type="EMBL" id="GEB18179.1"/>
    </source>
</evidence>
<sequence length="520" mass="55986">MTGAPAGFSSASLARALHSSGKALYLGSDEIGPIFGTREDHLLVIGPPRSGKTSGLFAPTIACHPGPAVVVSIRDDLVRDTRSARTAIGRAFGGETAEVLLAGTVATDSSSLGWKISDGCENWIVAKDRGVSLAHTAVPPSNGDTFWRESVSVALAGCLHGAALLGHSDNQLIANIRQANLDVYRNSIEVLDPEGLHPSSHSFSWLYNDRVMTDNTRKSLLAVLSGQVLGGFDYQDVSRLHSVDIQEFVKGWGTLYVTVPYERKDVLSPLVTAFIEAIIGAWRHQNRPGVIARGTLLLALDEVANIAPLPSLPGIVTTGAGDAIQTILGLQGPSQAKTWGDQADTIMGGTSHVALFPGLRAHEYIRSLADASEQVIAYSPTISVSGSLPAGERFATAERLTDERRYIEQQLAQNRNRSAQLARLQAAVHLAAQRRRDGLWTREDDVTTPHGVLNEVMGYTDVSLDIDRRASIEPSDITHRPKGELSLVTGAKVFFLRVQHWSLDPFWTPVLNGTIDRGHS</sequence>
<name>A0A4Y3NHI5_PAEAU</name>
<dbReference type="EMBL" id="BJMD01000005">
    <property type="protein sequence ID" value="GEB18179.1"/>
    <property type="molecule type" value="Genomic_DNA"/>
</dbReference>
<evidence type="ECO:0000259" key="7">
    <source>
        <dbReference type="Pfam" id="PF12696"/>
    </source>
</evidence>
<dbReference type="InterPro" id="IPR003688">
    <property type="entry name" value="TraG/VirD4"/>
</dbReference>
<dbReference type="PANTHER" id="PTHR37937:SF1">
    <property type="entry name" value="CONJUGATIVE TRANSFER: DNA TRANSPORT"/>
    <property type="match status" value="1"/>
</dbReference>
<comment type="caution">
    <text evidence="8">The sequence shown here is derived from an EMBL/GenBank/DDBJ whole genome shotgun (WGS) entry which is preliminary data.</text>
</comment>
<feature type="domain" description="TraD/TraG TraM recognition site" evidence="7">
    <location>
        <begin position="296"/>
        <end position="370"/>
    </location>
</feature>
<accession>A0A4Y3NHI5</accession>
<dbReference type="Pfam" id="PF02534">
    <property type="entry name" value="T4SS-DNA_transf"/>
    <property type="match status" value="1"/>
</dbReference>
<dbReference type="PANTHER" id="PTHR37937">
    <property type="entry name" value="CONJUGATIVE TRANSFER: DNA TRANSPORT"/>
    <property type="match status" value="1"/>
</dbReference>
<dbReference type="Gene3D" id="3.40.50.300">
    <property type="entry name" value="P-loop containing nucleotide triphosphate hydrolases"/>
    <property type="match status" value="1"/>
</dbReference>
<dbReference type="RefSeq" id="WP_141282108.1">
    <property type="nucleotide sequence ID" value="NZ_BJMD01000005.1"/>
</dbReference>
<proteinExistence type="inferred from homology"/>
<dbReference type="CDD" id="cd01127">
    <property type="entry name" value="TrwB_TraG_TraD_VirD4"/>
    <property type="match status" value="1"/>
</dbReference>
<evidence type="ECO:0000256" key="4">
    <source>
        <dbReference type="ARBA" id="ARBA00022692"/>
    </source>
</evidence>
<dbReference type="Pfam" id="PF12696">
    <property type="entry name" value="TraG-D_C"/>
    <property type="match status" value="1"/>
</dbReference>
<evidence type="ECO:0000256" key="2">
    <source>
        <dbReference type="ARBA" id="ARBA00008806"/>
    </source>
</evidence>
<keyword evidence="5" id="KW-1133">Transmembrane helix</keyword>
<dbReference type="AlphaFoldDB" id="A0A4Y3NHI5"/>
<gene>
    <name evidence="8" type="ORF">AAU01_09340</name>
</gene>
<keyword evidence="6" id="KW-0472">Membrane</keyword>
<comment type="subcellular location">
    <subcellularLocation>
        <location evidence="1">Cell membrane</location>
        <topology evidence="1">Multi-pass membrane protein</topology>
    </subcellularLocation>
</comment>
<dbReference type="InterPro" id="IPR027417">
    <property type="entry name" value="P-loop_NTPase"/>
</dbReference>
<dbReference type="SUPFAM" id="SSF52540">
    <property type="entry name" value="P-loop containing nucleoside triphosphate hydrolases"/>
    <property type="match status" value="1"/>
</dbReference>
<dbReference type="InterPro" id="IPR051539">
    <property type="entry name" value="T4SS-coupling_protein"/>
</dbReference>
<evidence type="ECO:0000256" key="5">
    <source>
        <dbReference type="ARBA" id="ARBA00022989"/>
    </source>
</evidence>
<protein>
    <recommendedName>
        <fullName evidence="7">TraD/TraG TraM recognition site domain-containing protein</fullName>
    </recommendedName>
</protein>
<organism evidence="8 9">
    <name type="scientific">Paenarthrobacter aurescens</name>
    <name type="common">Arthrobacter aurescens</name>
    <dbReference type="NCBI Taxonomy" id="43663"/>
    <lineage>
        <taxon>Bacteria</taxon>
        <taxon>Bacillati</taxon>
        <taxon>Actinomycetota</taxon>
        <taxon>Actinomycetes</taxon>
        <taxon>Micrococcales</taxon>
        <taxon>Micrococcaceae</taxon>
        <taxon>Paenarthrobacter</taxon>
    </lineage>
</organism>
<comment type="similarity">
    <text evidence="2">Belongs to the VirD4/TraG family.</text>
</comment>
<keyword evidence="3" id="KW-1003">Cell membrane</keyword>
<dbReference type="OrthoDB" id="226701at2"/>
<reference evidence="8 9" key="1">
    <citation type="submission" date="2019-06" db="EMBL/GenBank/DDBJ databases">
        <title>Whole genome shotgun sequence of Paenarthrobacter aurescens NBRC 12136.</title>
        <authorList>
            <person name="Hosoyama A."/>
            <person name="Uohara A."/>
            <person name="Ohji S."/>
            <person name="Ichikawa N."/>
        </authorList>
    </citation>
    <scope>NUCLEOTIDE SEQUENCE [LARGE SCALE GENOMIC DNA]</scope>
    <source>
        <strain evidence="8 9">NBRC 12136</strain>
    </source>
</reference>
<evidence type="ECO:0000256" key="1">
    <source>
        <dbReference type="ARBA" id="ARBA00004651"/>
    </source>
</evidence>
<keyword evidence="9" id="KW-1185">Reference proteome</keyword>
<evidence type="ECO:0000313" key="9">
    <source>
        <dbReference type="Proteomes" id="UP000317715"/>
    </source>
</evidence>
<dbReference type="GO" id="GO:0005886">
    <property type="term" value="C:plasma membrane"/>
    <property type="evidence" value="ECO:0007669"/>
    <property type="project" value="UniProtKB-SubCell"/>
</dbReference>
<keyword evidence="4" id="KW-0812">Transmembrane</keyword>
<dbReference type="InterPro" id="IPR032689">
    <property type="entry name" value="TraG-D_C"/>
</dbReference>
<evidence type="ECO:0000256" key="3">
    <source>
        <dbReference type="ARBA" id="ARBA00022475"/>
    </source>
</evidence>
<evidence type="ECO:0000256" key="6">
    <source>
        <dbReference type="ARBA" id="ARBA00023136"/>
    </source>
</evidence>